<gene>
    <name evidence="16" type="primary">nqrC</name>
    <name evidence="18" type="ORF">W5A_06073</name>
</gene>
<dbReference type="SMART" id="SM00900">
    <property type="entry name" value="FMN_bind"/>
    <property type="match status" value="1"/>
</dbReference>
<dbReference type="RefSeq" id="WP_008238473.1">
    <property type="nucleotide sequence ID" value="NZ_AJJU01000004.1"/>
</dbReference>
<dbReference type="AlphaFoldDB" id="I0WH92"/>
<keyword evidence="13 16" id="KW-0830">Ubiquinone</keyword>
<comment type="cofactor">
    <cofactor evidence="16">
        <name>FMN</name>
        <dbReference type="ChEBI" id="CHEBI:58210"/>
    </cofactor>
</comment>
<sequence length="236" mass="25924">MNRDSNAYTFIFATVMVVVVATALAFTATSLKPRQDDNARKEKMQNILATIGVDVDRDGAEAKFNQYITEQYSLTAEGEIDETTKAFDVDLNKELKKPVSAQRFPIFVANVDGTKYYVVPLRGAGLWNAIWGYISLEEDLNTVKGISLDHAGETPGLGAEITQGWFKERFEGEKIQDQSGEIVGVNVQKGYAGGNDKNDNAVDAISGATITGDGVTAMISERLQHYKPYFVKHSVQ</sequence>
<dbReference type="eggNOG" id="COG2869">
    <property type="taxonomic scope" value="Bacteria"/>
</dbReference>
<evidence type="ECO:0000256" key="2">
    <source>
        <dbReference type="ARBA" id="ARBA00022475"/>
    </source>
</evidence>
<keyword evidence="10 16" id="KW-0520">NAD</keyword>
<keyword evidence="15 16" id="KW-0739">Sodium transport</keyword>
<keyword evidence="3" id="KW-0997">Cell inner membrane</keyword>
<comment type="caution">
    <text evidence="18">The sequence shown here is derived from an EMBL/GenBank/DDBJ whole genome shotgun (WGS) entry which is preliminary data.</text>
</comment>
<comment type="catalytic activity">
    <reaction evidence="16">
        <text>a ubiquinone + n Na(+)(in) + NADH + H(+) = a ubiquinol + n Na(+)(out) + NAD(+)</text>
        <dbReference type="Rhea" id="RHEA:47748"/>
        <dbReference type="Rhea" id="RHEA-COMP:9565"/>
        <dbReference type="Rhea" id="RHEA-COMP:9566"/>
        <dbReference type="ChEBI" id="CHEBI:15378"/>
        <dbReference type="ChEBI" id="CHEBI:16389"/>
        <dbReference type="ChEBI" id="CHEBI:17976"/>
        <dbReference type="ChEBI" id="CHEBI:29101"/>
        <dbReference type="ChEBI" id="CHEBI:57540"/>
        <dbReference type="ChEBI" id="CHEBI:57945"/>
        <dbReference type="EC" id="7.2.1.1"/>
    </reaction>
</comment>
<evidence type="ECO:0000256" key="16">
    <source>
        <dbReference type="HAMAP-Rule" id="MF_00427"/>
    </source>
</evidence>
<name>I0WH92_9FLAO</name>
<reference evidence="18 19" key="1">
    <citation type="journal article" date="2012" name="J. Bacteriol.">
        <title>Genome Sequence of the Halotolerant Bacterium Imtechella halotolerans K1T.</title>
        <authorList>
            <person name="Kumar S."/>
            <person name="Vikram S."/>
            <person name="Subramanian S."/>
            <person name="Raghava G.P."/>
            <person name="Pinnaka A.K."/>
        </authorList>
    </citation>
    <scope>NUCLEOTIDE SEQUENCE [LARGE SCALE GENOMIC DNA]</scope>
    <source>
        <strain evidence="18 19">K1</strain>
    </source>
</reference>
<feature type="domain" description="FMN-binding" evidence="17">
    <location>
        <begin position="125"/>
        <end position="226"/>
    </location>
</feature>
<evidence type="ECO:0000259" key="17">
    <source>
        <dbReference type="SMART" id="SM00900"/>
    </source>
</evidence>
<evidence type="ECO:0000256" key="6">
    <source>
        <dbReference type="ARBA" id="ARBA00022643"/>
    </source>
</evidence>
<keyword evidence="1 16" id="KW-0813">Transport</keyword>
<evidence type="ECO:0000256" key="15">
    <source>
        <dbReference type="ARBA" id="ARBA00023201"/>
    </source>
</evidence>
<dbReference type="InterPro" id="IPR007329">
    <property type="entry name" value="FMN-bd"/>
</dbReference>
<evidence type="ECO:0000313" key="19">
    <source>
        <dbReference type="Proteomes" id="UP000005938"/>
    </source>
</evidence>
<feature type="modified residue" description="FMN phosphoryl threonine" evidence="16">
    <location>
        <position position="209"/>
    </location>
</feature>
<dbReference type="Proteomes" id="UP000005938">
    <property type="component" value="Unassembled WGS sequence"/>
</dbReference>
<dbReference type="GO" id="GO:0006814">
    <property type="term" value="P:sodium ion transport"/>
    <property type="evidence" value="ECO:0007669"/>
    <property type="project" value="UniProtKB-UniRule"/>
</dbReference>
<keyword evidence="6 16" id="KW-0288">FMN</keyword>
<keyword evidence="11 16" id="KW-0915">Sodium</keyword>
<dbReference type="HAMAP" id="MF_00427">
    <property type="entry name" value="NqrC"/>
    <property type="match status" value="1"/>
</dbReference>
<dbReference type="GO" id="GO:0016655">
    <property type="term" value="F:oxidoreductase activity, acting on NAD(P)H, quinone or similar compound as acceptor"/>
    <property type="evidence" value="ECO:0007669"/>
    <property type="project" value="UniProtKB-UniRule"/>
</dbReference>
<protein>
    <recommendedName>
        <fullName evidence="16">Na(+)-translocating NADH-quinone reductase subunit C</fullName>
        <shortName evidence="16">Na(+)-NQR subunit C</shortName>
        <shortName evidence="16">Na(+)-translocating NQR subunit C</shortName>
        <ecNumber evidence="16">7.2.1.1</ecNumber>
    </recommendedName>
    <alternativeName>
        <fullName evidence="16">NQR complex subunit C</fullName>
    </alternativeName>
    <alternativeName>
        <fullName evidence="16">NQR-1 subunit C</fullName>
    </alternativeName>
</protein>
<evidence type="ECO:0000256" key="14">
    <source>
        <dbReference type="ARBA" id="ARBA00023136"/>
    </source>
</evidence>
<evidence type="ECO:0000256" key="4">
    <source>
        <dbReference type="ARBA" id="ARBA00022553"/>
    </source>
</evidence>
<comment type="function">
    <text evidence="16">NQR complex catalyzes the reduction of ubiquinone-1 to ubiquinol by two successive reactions, coupled with the transport of Na(+) ions from the cytoplasm to the periplasm. NqrA to NqrE are probably involved in the second step, the conversion of ubisemiquinone to ubiquinol.</text>
</comment>
<evidence type="ECO:0000256" key="13">
    <source>
        <dbReference type="ARBA" id="ARBA00023075"/>
    </source>
</evidence>
<evidence type="ECO:0000256" key="11">
    <source>
        <dbReference type="ARBA" id="ARBA00023053"/>
    </source>
</evidence>
<evidence type="ECO:0000256" key="9">
    <source>
        <dbReference type="ARBA" id="ARBA00022989"/>
    </source>
</evidence>
<comment type="similarity">
    <text evidence="16">Belongs to the NqrC family.</text>
</comment>
<dbReference type="PANTHER" id="PTHR37838">
    <property type="entry name" value="NA(+)-TRANSLOCATING NADH-QUINONE REDUCTASE SUBUNIT C"/>
    <property type="match status" value="1"/>
</dbReference>
<evidence type="ECO:0000256" key="3">
    <source>
        <dbReference type="ARBA" id="ARBA00022519"/>
    </source>
</evidence>
<keyword evidence="7 16" id="KW-0812">Transmembrane</keyword>
<keyword evidence="8 16" id="KW-1278">Translocase</keyword>
<comment type="caution">
    <text evidence="16">Lacks conserved residue(s) required for the propagation of feature annotation.</text>
</comment>
<organism evidence="18 19">
    <name type="scientific">Imtechella halotolerans K1</name>
    <dbReference type="NCBI Taxonomy" id="946077"/>
    <lineage>
        <taxon>Bacteria</taxon>
        <taxon>Pseudomonadati</taxon>
        <taxon>Bacteroidota</taxon>
        <taxon>Flavobacteriia</taxon>
        <taxon>Flavobacteriales</taxon>
        <taxon>Flavobacteriaceae</taxon>
        <taxon>Imtechella</taxon>
    </lineage>
</organism>
<dbReference type="STRING" id="946077.W5A_06073"/>
<keyword evidence="2 16" id="KW-1003">Cell membrane</keyword>
<evidence type="ECO:0000256" key="8">
    <source>
        <dbReference type="ARBA" id="ARBA00022967"/>
    </source>
</evidence>
<keyword evidence="4 16" id="KW-0597">Phosphoprotein</keyword>
<comment type="subunit">
    <text evidence="16">Composed of six subunits; NqrA, NqrB, NqrC, NqrD, NqrE and NqrF.</text>
</comment>
<evidence type="ECO:0000256" key="5">
    <source>
        <dbReference type="ARBA" id="ARBA00022630"/>
    </source>
</evidence>
<dbReference type="GO" id="GO:0005886">
    <property type="term" value="C:plasma membrane"/>
    <property type="evidence" value="ECO:0007669"/>
    <property type="project" value="UniProtKB-SubCell"/>
</dbReference>
<keyword evidence="9 16" id="KW-1133">Transmembrane helix</keyword>
<dbReference type="GO" id="GO:0010181">
    <property type="term" value="F:FMN binding"/>
    <property type="evidence" value="ECO:0007669"/>
    <property type="project" value="UniProtKB-UniRule"/>
</dbReference>
<dbReference type="InterPro" id="IPR010204">
    <property type="entry name" value="NqrC"/>
</dbReference>
<keyword evidence="12 16" id="KW-0406">Ion transport</keyword>
<evidence type="ECO:0000256" key="7">
    <source>
        <dbReference type="ARBA" id="ARBA00022692"/>
    </source>
</evidence>
<accession>I0WH92</accession>
<keyword evidence="19" id="KW-1185">Reference proteome</keyword>
<dbReference type="EC" id="7.2.1.1" evidence="16"/>
<dbReference type="Pfam" id="PF04205">
    <property type="entry name" value="FMN_bind"/>
    <property type="match status" value="1"/>
</dbReference>
<dbReference type="EMBL" id="AJJU01000004">
    <property type="protein sequence ID" value="EID75758.1"/>
    <property type="molecule type" value="Genomic_DNA"/>
</dbReference>
<evidence type="ECO:0000256" key="10">
    <source>
        <dbReference type="ARBA" id="ARBA00023027"/>
    </source>
</evidence>
<comment type="subcellular location">
    <subcellularLocation>
        <location evidence="16">Cell membrane</location>
        <topology evidence="16">Single-pass membrane protein</topology>
    </subcellularLocation>
</comment>
<proteinExistence type="inferred from homology"/>
<dbReference type="OrthoDB" id="9813828at2"/>
<evidence type="ECO:0000313" key="18">
    <source>
        <dbReference type="EMBL" id="EID75758.1"/>
    </source>
</evidence>
<keyword evidence="14 16" id="KW-0472">Membrane</keyword>
<dbReference type="NCBIfam" id="TIGR01938">
    <property type="entry name" value="nqrC"/>
    <property type="match status" value="1"/>
</dbReference>
<keyword evidence="5 16" id="KW-0285">Flavoprotein</keyword>
<dbReference type="PANTHER" id="PTHR37838:SF1">
    <property type="entry name" value="NA(+)-TRANSLOCATING NADH-QUINONE REDUCTASE SUBUNIT C"/>
    <property type="match status" value="1"/>
</dbReference>
<feature type="transmembrane region" description="Helical" evidence="16">
    <location>
        <begin position="6"/>
        <end position="31"/>
    </location>
</feature>
<dbReference type="PATRIC" id="fig|946077.3.peg.1234"/>
<evidence type="ECO:0000256" key="1">
    <source>
        <dbReference type="ARBA" id="ARBA00022448"/>
    </source>
</evidence>
<evidence type="ECO:0000256" key="12">
    <source>
        <dbReference type="ARBA" id="ARBA00023065"/>
    </source>
</evidence>